<proteinExistence type="predicted"/>
<organism evidence="1 2">
    <name type="scientific">Kickxella alabastrina</name>
    <dbReference type="NCBI Taxonomy" id="61397"/>
    <lineage>
        <taxon>Eukaryota</taxon>
        <taxon>Fungi</taxon>
        <taxon>Fungi incertae sedis</taxon>
        <taxon>Zoopagomycota</taxon>
        <taxon>Kickxellomycotina</taxon>
        <taxon>Kickxellomycetes</taxon>
        <taxon>Kickxellales</taxon>
        <taxon>Kickxellaceae</taxon>
        <taxon>Kickxella</taxon>
    </lineage>
</organism>
<protein>
    <submittedName>
        <fullName evidence="1">Uncharacterized protein</fullName>
    </submittedName>
</protein>
<dbReference type="Proteomes" id="UP001150581">
    <property type="component" value="Unassembled WGS sequence"/>
</dbReference>
<reference evidence="1" key="1">
    <citation type="submission" date="2022-07" db="EMBL/GenBank/DDBJ databases">
        <title>Phylogenomic reconstructions and comparative analyses of Kickxellomycotina fungi.</title>
        <authorList>
            <person name="Reynolds N.K."/>
            <person name="Stajich J.E."/>
            <person name="Barry K."/>
            <person name="Grigoriev I.V."/>
            <person name="Crous P."/>
            <person name="Smith M.E."/>
        </authorList>
    </citation>
    <scope>NUCLEOTIDE SEQUENCE</scope>
    <source>
        <strain evidence="1">Benny 63K</strain>
    </source>
</reference>
<evidence type="ECO:0000313" key="2">
    <source>
        <dbReference type="Proteomes" id="UP001150581"/>
    </source>
</evidence>
<accession>A0ACC1I3L4</accession>
<feature type="non-terminal residue" evidence="1">
    <location>
        <position position="266"/>
    </location>
</feature>
<name>A0ACC1I3L4_9FUNG</name>
<gene>
    <name evidence="1" type="ORF">LPJ66_010640</name>
</gene>
<dbReference type="EMBL" id="JANBPG010002866">
    <property type="protein sequence ID" value="KAJ1884379.1"/>
    <property type="molecule type" value="Genomic_DNA"/>
</dbReference>
<evidence type="ECO:0000313" key="1">
    <source>
        <dbReference type="EMBL" id="KAJ1884379.1"/>
    </source>
</evidence>
<comment type="caution">
    <text evidence="1">The sequence shown here is derived from an EMBL/GenBank/DDBJ whole genome shotgun (WGS) entry which is preliminary data.</text>
</comment>
<sequence>MKMHCALLLLNLLFALLLTTRAVDAASDHSIDTSDLPLPVVIWHGMGDTCCDNNTMGAIAQTIKDELPGVFVHSVKLGPSEGADRNAGFFGNLNSQVDSVCSDLTKIPQLQGRGINMMGFSQGGLFLRALIERCPSISARVLVTFGSPHSGVARVPECASEGDLAARGVYSWYVRDHVIQAQYFKDPLRLDQYLQHNIFLPDINGEIAEHRDKAYGERIRALEKMVLVRFSEDNMIYPAASSWFGFVDESGNETSLHESQMYAEDW</sequence>
<keyword evidence="2" id="KW-1185">Reference proteome</keyword>